<organism evidence="4">
    <name type="scientific">Alexandrium catenella</name>
    <name type="common">Red tide dinoflagellate</name>
    <name type="synonym">Gonyaulax catenella</name>
    <dbReference type="NCBI Taxonomy" id="2925"/>
    <lineage>
        <taxon>Eukaryota</taxon>
        <taxon>Sar</taxon>
        <taxon>Alveolata</taxon>
        <taxon>Dinophyceae</taxon>
        <taxon>Gonyaulacales</taxon>
        <taxon>Pyrocystaceae</taxon>
        <taxon>Alexandrium</taxon>
    </lineage>
</organism>
<sequence length="138" mass="14849">MMAAQRFAMAVSLLVVAAAAVAPANVTFDMDAHEASLKVKAGDNFTVKIEDMISTGYNWYSTPMPNGILMTSNRSGGGDDEPPFVMCNLTVLESFTGGVNVTWLHARPWELGNPKAEFGYAKLSLTKAAAYDMPLLQV</sequence>
<evidence type="ECO:0000313" key="4">
    <source>
        <dbReference type="EMBL" id="CAD9172303.1"/>
    </source>
</evidence>
<keyword evidence="2" id="KW-0789">Thiol protease inhibitor</keyword>
<dbReference type="SUPFAM" id="SSF141066">
    <property type="entry name" value="ICP-like"/>
    <property type="match status" value="1"/>
</dbReference>
<evidence type="ECO:0000256" key="3">
    <source>
        <dbReference type="SAM" id="SignalP"/>
    </source>
</evidence>
<dbReference type="InterPro" id="IPR036331">
    <property type="entry name" value="Chagasin-like_sf"/>
</dbReference>
<gene>
    <name evidence="4" type="ORF">ACAT0790_LOCUS49072</name>
</gene>
<proteinExistence type="predicted"/>
<dbReference type="EMBL" id="HBGE01082242">
    <property type="protein sequence ID" value="CAD9172303.1"/>
    <property type="molecule type" value="Transcribed_RNA"/>
</dbReference>
<protein>
    <recommendedName>
        <fullName evidence="5">Proteinase inhibitor I42 chagasin domain-containing protein</fullName>
    </recommendedName>
</protein>
<reference evidence="4" key="1">
    <citation type="submission" date="2021-01" db="EMBL/GenBank/DDBJ databases">
        <authorList>
            <person name="Corre E."/>
            <person name="Pelletier E."/>
            <person name="Niang G."/>
            <person name="Scheremetjew M."/>
            <person name="Finn R."/>
            <person name="Kale V."/>
            <person name="Holt S."/>
            <person name="Cochrane G."/>
            <person name="Meng A."/>
            <person name="Brown T."/>
            <person name="Cohen L."/>
        </authorList>
    </citation>
    <scope>NUCLEOTIDE SEQUENCE</scope>
    <source>
        <strain evidence="4">OF101</strain>
    </source>
</reference>
<feature type="chain" id="PRO_5031378254" description="Proteinase inhibitor I42 chagasin domain-containing protein" evidence="3">
    <location>
        <begin position="24"/>
        <end position="138"/>
    </location>
</feature>
<keyword evidence="3" id="KW-0732">Signal</keyword>
<evidence type="ECO:0000256" key="1">
    <source>
        <dbReference type="ARBA" id="ARBA00022690"/>
    </source>
</evidence>
<dbReference type="Gene3D" id="2.60.40.2020">
    <property type="match status" value="1"/>
</dbReference>
<accession>A0A7S1WJR5</accession>
<keyword evidence="1" id="KW-0646">Protease inhibitor</keyword>
<feature type="signal peptide" evidence="3">
    <location>
        <begin position="1"/>
        <end position="23"/>
    </location>
</feature>
<dbReference type="GO" id="GO:0004869">
    <property type="term" value="F:cysteine-type endopeptidase inhibitor activity"/>
    <property type="evidence" value="ECO:0007669"/>
    <property type="project" value="UniProtKB-KW"/>
</dbReference>
<evidence type="ECO:0008006" key="5">
    <source>
        <dbReference type="Google" id="ProtNLM"/>
    </source>
</evidence>
<evidence type="ECO:0000256" key="2">
    <source>
        <dbReference type="ARBA" id="ARBA00022704"/>
    </source>
</evidence>
<dbReference type="AlphaFoldDB" id="A0A7S1WJR5"/>
<name>A0A7S1WJR5_ALECA</name>